<dbReference type="EC" id="3.2.1.39" evidence="3"/>
<name>A0A314UPN4_PRUYE</name>
<dbReference type="InterPro" id="IPR000490">
    <property type="entry name" value="Glyco_hydro_17"/>
</dbReference>
<sequence length="236" mass="25687">MATNFQPLCLIFSIALSVLLESNFATSSSIGVCYGMVANDLPPPREVIDMNEDLQQLAGSYSAAENWVATYITPYLPQVQFRYIVVGNEVFPGNSARYVLPAMQNLQNALSFGDIKVSTSIATSVLGVSYPPSAGAFSQDTIEYMVPIAQYLNIIGAPLLANMYPYFAYIGDPIDISLPYALFAYETVVVTDGGLSYDNLLDTMVDALYAALEKAWAPQVQVVVSETGWPPMGMER</sequence>
<keyword evidence="4" id="KW-0378">Hydrolase</keyword>
<keyword evidence="5" id="KW-0326">Glycosidase</keyword>
<dbReference type="Gene3D" id="3.20.20.80">
    <property type="entry name" value="Glycosidases"/>
    <property type="match status" value="1"/>
</dbReference>
<keyword evidence="9" id="KW-0732">Signal</keyword>
<dbReference type="Pfam" id="PF00332">
    <property type="entry name" value="Glyco_hydro_17"/>
    <property type="match status" value="1"/>
</dbReference>
<keyword evidence="11" id="KW-1185">Reference proteome</keyword>
<evidence type="ECO:0000313" key="10">
    <source>
        <dbReference type="EMBL" id="PQM39463.1"/>
    </source>
</evidence>
<dbReference type="PANTHER" id="PTHR32227">
    <property type="entry name" value="GLUCAN ENDO-1,3-BETA-GLUCOSIDASE BG1-RELATED-RELATED"/>
    <property type="match status" value="1"/>
</dbReference>
<dbReference type="GO" id="GO:0042973">
    <property type="term" value="F:glucan endo-1,3-beta-D-glucosidase activity"/>
    <property type="evidence" value="ECO:0007669"/>
    <property type="project" value="UniProtKB-EC"/>
</dbReference>
<evidence type="ECO:0000256" key="9">
    <source>
        <dbReference type="SAM" id="SignalP"/>
    </source>
</evidence>
<evidence type="ECO:0000256" key="7">
    <source>
        <dbReference type="ARBA" id="ARBA00033417"/>
    </source>
</evidence>
<protein>
    <recommendedName>
        <fullName evidence="3">glucan endo-1,3-beta-D-glucosidase</fullName>
        <ecNumber evidence="3">3.2.1.39</ecNumber>
    </recommendedName>
    <alternativeName>
        <fullName evidence="6">(1-&gt;3)-beta-glucan endohydrolase</fullName>
    </alternativeName>
    <alternativeName>
        <fullName evidence="7">Beta-1,3-endoglucanase</fullName>
    </alternativeName>
</protein>
<evidence type="ECO:0000256" key="8">
    <source>
        <dbReference type="RuleBase" id="RU004335"/>
    </source>
</evidence>
<evidence type="ECO:0000256" key="2">
    <source>
        <dbReference type="ARBA" id="ARBA00008773"/>
    </source>
</evidence>
<reference evidence="10 11" key="1">
    <citation type="submission" date="2018-02" db="EMBL/GenBank/DDBJ databases">
        <title>Draft genome of wild Prunus yedoensis var. nudiflora.</title>
        <authorList>
            <person name="Baek S."/>
            <person name="Kim J.-H."/>
            <person name="Choi K."/>
            <person name="Kim G.-B."/>
            <person name="Cho A."/>
            <person name="Jang H."/>
            <person name="Shin C.-H."/>
            <person name="Yu H.-J."/>
            <person name="Mun J.-H."/>
        </authorList>
    </citation>
    <scope>NUCLEOTIDE SEQUENCE [LARGE SCALE GENOMIC DNA]</scope>
    <source>
        <strain evidence="11">cv. Jeju island</strain>
        <tissue evidence="10">Leaf</tissue>
    </source>
</reference>
<comment type="caution">
    <text evidence="10">The sequence shown here is derived from an EMBL/GenBank/DDBJ whole genome shotgun (WGS) entry which is preliminary data.</text>
</comment>
<evidence type="ECO:0000256" key="5">
    <source>
        <dbReference type="ARBA" id="ARBA00023295"/>
    </source>
</evidence>
<evidence type="ECO:0000256" key="1">
    <source>
        <dbReference type="ARBA" id="ARBA00000382"/>
    </source>
</evidence>
<proteinExistence type="inferred from homology"/>
<dbReference type="AlphaFoldDB" id="A0A314UPN4"/>
<evidence type="ECO:0000313" key="11">
    <source>
        <dbReference type="Proteomes" id="UP000250321"/>
    </source>
</evidence>
<dbReference type="EMBL" id="PJQY01003193">
    <property type="protein sequence ID" value="PQM39463.1"/>
    <property type="molecule type" value="Genomic_DNA"/>
</dbReference>
<comment type="similarity">
    <text evidence="2 8">Belongs to the glycosyl hydrolase 17 family.</text>
</comment>
<dbReference type="InterPro" id="IPR017853">
    <property type="entry name" value="GH"/>
</dbReference>
<gene>
    <name evidence="10" type="ORF">Pyn_41060</name>
</gene>
<feature type="signal peptide" evidence="9">
    <location>
        <begin position="1"/>
        <end position="25"/>
    </location>
</feature>
<dbReference type="InterPro" id="IPR044965">
    <property type="entry name" value="Glyco_hydro_17_plant"/>
</dbReference>
<evidence type="ECO:0000256" key="4">
    <source>
        <dbReference type="ARBA" id="ARBA00022801"/>
    </source>
</evidence>
<dbReference type="Proteomes" id="UP000250321">
    <property type="component" value="Unassembled WGS sequence"/>
</dbReference>
<accession>A0A314UPN4</accession>
<comment type="catalytic activity">
    <reaction evidence="1">
        <text>Hydrolysis of (1-&gt;3)-beta-D-glucosidic linkages in (1-&gt;3)-beta-D-glucans.</text>
        <dbReference type="EC" id="3.2.1.39"/>
    </reaction>
</comment>
<dbReference type="SUPFAM" id="SSF51445">
    <property type="entry name" value="(Trans)glycosidases"/>
    <property type="match status" value="1"/>
</dbReference>
<dbReference type="OrthoDB" id="1735733at2759"/>
<evidence type="ECO:0000256" key="3">
    <source>
        <dbReference type="ARBA" id="ARBA00012780"/>
    </source>
</evidence>
<evidence type="ECO:0000256" key="6">
    <source>
        <dbReference type="ARBA" id="ARBA00033335"/>
    </source>
</evidence>
<feature type="chain" id="PRO_5016270187" description="glucan endo-1,3-beta-D-glucosidase" evidence="9">
    <location>
        <begin position="26"/>
        <end position="236"/>
    </location>
</feature>
<dbReference type="STRING" id="2094558.A0A314UPN4"/>
<organism evidence="10 11">
    <name type="scientific">Prunus yedoensis var. nudiflora</name>
    <dbReference type="NCBI Taxonomy" id="2094558"/>
    <lineage>
        <taxon>Eukaryota</taxon>
        <taxon>Viridiplantae</taxon>
        <taxon>Streptophyta</taxon>
        <taxon>Embryophyta</taxon>
        <taxon>Tracheophyta</taxon>
        <taxon>Spermatophyta</taxon>
        <taxon>Magnoliopsida</taxon>
        <taxon>eudicotyledons</taxon>
        <taxon>Gunneridae</taxon>
        <taxon>Pentapetalae</taxon>
        <taxon>rosids</taxon>
        <taxon>fabids</taxon>
        <taxon>Rosales</taxon>
        <taxon>Rosaceae</taxon>
        <taxon>Amygdaloideae</taxon>
        <taxon>Amygdaleae</taxon>
        <taxon>Prunus</taxon>
    </lineage>
</organism>
<dbReference type="GO" id="GO:0005975">
    <property type="term" value="P:carbohydrate metabolic process"/>
    <property type="evidence" value="ECO:0007669"/>
    <property type="project" value="InterPro"/>
</dbReference>